<sequence length="257" mass="28711">MNLYDILERYLYSNIPSALFIDIDGVMTVARGSYVMDLEVVGFLRELESKGVPVYLVSGNAYPVVLTLQRYLGLSSIFIAENGCVIQMHEEVLKICKESLDSLADVISKSFSLKPSPSNAYRLCDRAFHVPKEIRSDVHAVRELEKKIMHLYPDIHALYTGYVIHIYPKYCSKSSGIRIVAEKLGMDLKKAVAIGDSVTDIDMIKAVGIGVATGDADEELKKEAVIVLPFRASESTKFFLKNLLSYIEIKFRVSSSI</sequence>
<dbReference type="EMBL" id="DTDH01000052">
    <property type="protein sequence ID" value="HGT98131.1"/>
    <property type="molecule type" value="Genomic_DNA"/>
</dbReference>
<dbReference type="InterPro" id="IPR006379">
    <property type="entry name" value="HAD-SF_hydro_IIB"/>
</dbReference>
<keyword evidence="3" id="KW-0378">Hydrolase</keyword>
<dbReference type="EMBL" id="DTAU01000033">
    <property type="protein sequence ID" value="HFQ78369.1"/>
    <property type="molecule type" value="Genomic_DNA"/>
</dbReference>
<reference evidence="3" key="1">
    <citation type="journal article" date="2020" name="mSystems">
        <title>Genome- and Community-Level Interaction Insights into Carbon Utilization and Element Cycling Functions of Hydrothermarchaeota in Hydrothermal Sediment.</title>
        <authorList>
            <person name="Zhou Z."/>
            <person name="Liu Y."/>
            <person name="Xu W."/>
            <person name="Pan J."/>
            <person name="Luo Z.H."/>
            <person name="Li M."/>
        </authorList>
    </citation>
    <scope>NUCLEOTIDE SEQUENCE [LARGE SCALE GENOMIC DNA]</scope>
    <source>
        <strain evidence="2">SpSt-629</strain>
        <strain evidence="3">SpSt-688</strain>
    </source>
</reference>
<dbReference type="Gene3D" id="3.90.1070.10">
    <property type="match status" value="1"/>
</dbReference>
<evidence type="ECO:0000313" key="3">
    <source>
        <dbReference type="EMBL" id="HGT98131.1"/>
    </source>
</evidence>
<proteinExistence type="predicted"/>
<evidence type="ECO:0000256" key="1">
    <source>
        <dbReference type="NCBIfam" id="TIGR01487"/>
    </source>
</evidence>
<dbReference type="PANTHER" id="PTHR10000:SF8">
    <property type="entry name" value="HAD SUPERFAMILY HYDROLASE-LIKE, TYPE 3"/>
    <property type="match status" value="1"/>
</dbReference>
<dbReference type="SUPFAM" id="SSF56784">
    <property type="entry name" value="HAD-like"/>
    <property type="match status" value="1"/>
</dbReference>
<evidence type="ECO:0000313" key="2">
    <source>
        <dbReference type="EMBL" id="HFQ78369.1"/>
    </source>
</evidence>
<dbReference type="InterPro" id="IPR036412">
    <property type="entry name" value="HAD-like_sf"/>
</dbReference>
<dbReference type="Gene3D" id="3.40.50.1000">
    <property type="entry name" value="HAD superfamily/HAD-like"/>
    <property type="match status" value="1"/>
</dbReference>
<dbReference type="NCBIfam" id="TIGR01484">
    <property type="entry name" value="HAD-SF-IIB"/>
    <property type="match status" value="1"/>
</dbReference>
<comment type="caution">
    <text evidence="3">The sequence shown here is derived from an EMBL/GenBank/DDBJ whole genome shotgun (WGS) entry which is preliminary data.</text>
</comment>
<accession>A0A7J3MX74</accession>
<dbReference type="InterPro" id="IPR023214">
    <property type="entry name" value="HAD_sf"/>
</dbReference>
<dbReference type="NCBIfam" id="TIGR01487">
    <property type="entry name" value="Pglycolate_arch"/>
    <property type="match status" value="1"/>
</dbReference>
<dbReference type="GO" id="GO:0008967">
    <property type="term" value="F:phosphoglycolate phosphatase activity"/>
    <property type="evidence" value="ECO:0007669"/>
    <property type="project" value="UniProtKB-UniRule"/>
</dbReference>
<dbReference type="GO" id="GO:0000287">
    <property type="term" value="F:magnesium ion binding"/>
    <property type="evidence" value="ECO:0007669"/>
    <property type="project" value="TreeGrafter"/>
</dbReference>
<dbReference type="GO" id="GO:0005829">
    <property type="term" value="C:cytosol"/>
    <property type="evidence" value="ECO:0007669"/>
    <property type="project" value="TreeGrafter"/>
</dbReference>
<dbReference type="AlphaFoldDB" id="A0A7J3MX74"/>
<dbReference type="EC" id="3.1.3.18" evidence="1"/>
<organism evidence="3">
    <name type="scientific">Ignisphaera aggregans</name>
    <dbReference type="NCBI Taxonomy" id="334771"/>
    <lineage>
        <taxon>Archaea</taxon>
        <taxon>Thermoproteota</taxon>
        <taxon>Thermoprotei</taxon>
        <taxon>Desulfurococcales</taxon>
        <taxon>Desulfurococcaceae</taxon>
        <taxon>Ignisphaera</taxon>
    </lineage>
</organism>
<name>A0A7J3MX74_9CREN</name>
<gene>
    <name evidence="2" type="ORF">ENT99_01520</name>
    <name evidence="3" type="ORF">ENU64_01705</name>
</gene>
<dbReference type="Pfam" id="PF08282">
    <property type="entry name" value="Hydrolase_3"/>
    <property type="match status" value="2"/>
</dbReference>
<dbReference type="PANTHER" id="PTHR10000">
    <property type="entry name" value="PHOSPHOSERINE PHOSPHATASE"/>
    <property type="match status" value="1"/>
</dbReference>
<protein>
    <recommendedName>
        <fullName evidence="1">Phosphoglycolate phosphatase</fullName>
        <ecNumber evidence="1">3.1.3.18</ecNumber>
    </recommendedName>
</protein>